<name>A0A2Z4AGM4_9BACT</name>
<dbReference type="PANTHER" id="PTHR48090:SF3">
    <property type="entry name" value="UNDECAPRENYL-PHOSPHATE 4-DEOXY-4-FORMAMIDO-L-ARABINOSE TRANSFERASE"/>
    <property type="match status" value="1"/>
</dbReference>
<evidence type="ECO:0000256" key="6">
    <source>
        <dbReference type="ARBA" id="ARBA00022989"/>
    </source>
</evidence>
<dbReference type="Gene3D" id="3.90.550.10">
    <property type="entry name" value="Spore Coat Polysaccharide Biosynthesis Protein SpsA, Chain A"/>
    <property type="match status" value="1"/>
</dbReference>
<sequence length="238" mass="26922">MRVSIVIPLHNEADNVAQLVSEIATLSLKSQFEIILVNDASFDETALVLSEMKLKIPHLKVISHSKKYGQSAAIATGVRYSQGELIATLDGDGQNDPADIPKLISVLENNQEFSMVAGYRRERHDSWWKISSSKIANLVRGFILRDNTPDAGCGLKVFYKTTFLALPFFDHMHRFLPALVQMQGGKVTSVEVSHRTRAHGRSNYGTWDRLWVGIIDLMGVRWLRLRSRKILIEEDFDE</sequence>
<dbReference type="SUPFAM" id="SSF53448">
    <property type="entry name" value="Nucleotide-diphospho-sugar transferases"/>
    <property type="match status" value="1"/>
</dbReference>
<keyword evidence="7" id="KW-0472">Membrane</keyword>
<dbReference type="PANTHER" id="PTHR48090">
    <property type="entry name" value="UNDECAPRENYL-PHOSPHATE 4-DEOXY-4-FORMAMIDO-L-ARABINOSE TRANSFERASE-RELATED"/>
    <property type="match status" value="1"/>
</dbReference>
<accession>A0A2Z4AGM4</accession>
<evidence type="ECO:0000256" key="2">
    <source>
        <dbReference type="ARBA" id="ARBA00022676"/>
    </source>
</evidence>
<evidence type="ECO:0000256" key="4">
    <source>
        <dbReference type="ARBA" id="ARBA00022692"/>
    </source>
</evidence>
<dbReference type="Proteomes" id="UP000247465">
    <property type="component" value="Chromosome"/>
</dbReference>
<keyword evidence="6" id="KW-1133">Transmembrane helix</keyword>
<dbReference type="GO" id="GO:0009103">
    <property type="term" value="P:lipopolysaccharide biosynthetic process"/>
    <property type="evidence" value="ECO:0007669"/>
    <property type="project" value="UniProtKB-KW"/>
</dbReference>
<protein>
    <submittedName>
        <fullName evidence="9">Dodecaprenyl-phosphate galacturonate synthase</fullName>
        <ecNumber evidence="9">2.4.1.-</ecNumber>
    </submittedName>
</protein>
<keyword evidence="4" id="KW-0812">Transmembrane</keyword>
<keyword evidence="1" id="KW-1003">Cell membrane</keyword>
<dbReference type="InterPro" id="IPR001173">
    <property type="entry name" value="Glyco_trans_2-like"/>
</dbReference>
<evidence type="ECO:0000313" key="9">
    <source>
        <dbReference type="EMBL" id="AWT59304.1"/>
    </source>
</evidence>
<dbReference type="EC" id="2.4.1.-" evidence="9"/>
<dbReference type="InterPro" id="IPR050256">
    <property type="entry name" value="Glycosyltransferase_2"/>
</dbReference>
<dbReference type="FunFam" id="3.90.550.10:FF:000170">
    <property type="entry name" value="Dolichol-phosphate mannosyltransferase"/>
    <property type="match status" value="1"/>
</dbReference>
<dbReference type="InterPro" id="IPR029044">
    <property type="entry name" value="Nucleotide-diphossugar_trans"/>
</dbReference>
<proteinExistence type="predicted"/>
<dbReference type="GO" id="GO:0099621">
    <property type="term" value="F:undecaprenyl-phosphate 4-deoxy-4-formamido-L-arabinose transferase activity"/>
    <property type="evidence" value="ECO:0007669"/>
    <property type="project" value="TreeGrafter"/>
</dbReference>
<organism evidence="9 10">
    <name type="scientific">Candidatus Moanibacter tarae</name>
    <dbReference type="NCBI Taxonomy" id="2200854"/>
    <lineage>
        <taxon>Bacteria</taxon>
        <taxon>Pseudomonadati</taxon>
        <taxon>Verrucomicrobiota</taxon>
        <taxon>Opitutia</taxon>
        <taxon>Puniceicoccales</taxon>
        <taxon>Puniceicoccales incertae sedis</taxon>
        <taxon>Candidatus Moanibacter</taxon>
    </lineage>
</organism>
<dbReference type="KEGG" id="mtar:DF168_00489"/>
<evidence type="ECO:0000256" key="5">
    <source>
        <dbReference type="ARBA" id="ARBA00022985"/>
    </source>
</evidence>
<dbReference type="Pfam" id="PF00535">
    <property type="entry name" value="Glycos_transf_2"/>
    <property type="match status" value="1"/>
</dbReference>
<evidence type="ECO:0000259" key="8">
    <source>
        <dbReference type="Pfam" id="PF00535"/>
    </source>
</evidence>
<keyword evidence="5" id="KW-0448">Lipopolysaccharide biosynthesis</keyword>
<reference evidence="9 10" key="1">
    <citation type="submission" date="2018-06" db="EMBL/GenBank/DDBJ databases">
        <title>Draft Genome Sequence of a Novel Marine Bacterium Related to the Verrucomicrobia.</title>
        <authorList>
            <person name="Vosseberg J."/>
            <person name="Martijn J."/>
            <person name="Ettema T.J.G."/>
        </authorList>
    </citation>
    <scope>NUCLEOTIDE SEQUENCE [LARGE SCALE GENOMIC DNA]</scope>
    <source>
        <strain evidence="9">TARA_B100001123</strain>
    </source>
</reference>
<evidence type="ECO:0000256" key="7">
    <source>
        <dbReference type="ARBA" id="ARBA00023136"/>
    </source>
</evidence>
<evidence type="ECO:0000313" key="10">
    <source>
        <dbReference type="Proteomes" id="UP000247465"/>
    </source>
</evidence>
<feature type="domain" description="Glycosyltransferase 2-like" evidence="8">
    <location>
        <begin position="4"/>
        <end position="159"/>
    </location>
</feature>
<keyword evidence="3 9" id="KW-0808">Transferase</keyword>
<dbReference type="AlphaFoldDB" id="A0A2Z4AGM4"/>
<gene>
    <name evidence="9" type="primary">rgtE</name>
    <name evidence="9" type="ORF">DF168_00489</name>
</gene>
<dbReference type="EMBL" id="CP029803">
    <property type="protein sequence ID" value="AWT59304.1"/>
    <property type="molecule type" value="Genomic_DNA"/>
</dbReference>
<evidence type="ECO:0000256" key="1">
    <source>
        <dbReference type="ARBA" id="ARBA00022475"/>
    </source>
</evidence>
<evidence type="ECO:0000256" key="3">
    <source>
        <dbReference type="ARBA" id="ARBA00022679"/>
    </source>
</evidence>
<dbReference type="GO" id="GO:0005886">
    <property type="term" value="C:plasma membrane"/>
    <property type="evidence" value="ECO:0007669"/>
    <property type="project" value="TreeGrafter"/>
</dbReference>
<keyword evidence="2 9" id="KW-0328">Glycosyltransferase</keyword>